<name>A0A5C0UII1_9RICK</name>
<keyword evidence="3" id="KW-1185">Reference proteome</keyword>
<evidence type="ECO:0008006" key="4">
    <source>
        <dbReference type="Google" id="ProtNLM"/>
    </source>
</evidence>
<protein>
    <recommendedName>
        <fullName evidence="4">MFS transporter</fullName>
    </recommendedName>
</protein>
<evidence type="ECO:0000313" key="2">
    <source>
        <dbReference type="EMBL" id="QEK39599.1"/>
    </source>
</evidence>
<dbReference type="AlphaFoldDB" id="A0A5C0UII1"/>
<evidence type="ECO:0000256" key="1">
    <source>
        <dbReference type="SAM" id="Phobius"/>
    </source>
</evidence>
<feature type="transmembrane region" description="Helical" evidence="1">
    <location>
        <begin position="12"/>
        <end position="32"/>
    </location>
</feature>
<feature type="transmembrane region" description="Helical" evidence="1">
    <location>
        <begin position="222"/>
        <end position="243"/>
    </location>
</feature>
<dbReference type="SUPFAM" id="SSF103473">
    <property type="entry name" value="MFS general substrate transporter"/>
    <property type="match status" value="1"/>
</dbReference>
<reference evidence="2 3" key="1">
    <citation type="submission" date="2019-08" db="EMBL/GenBank/DDBJ databases">
        <title>Highly reduced genomes of protist endosymbionts show evolutionary convergence.</title>
        <authorList>
            <person name="George E."/>
            <person name="Husnik F."/>
            <person name="Tashyreva D."/>
            <person name="Prokopchuk G."/>
            <person name="Horak A."/>
            <person name="Kwong W.K."/>
            <person name="Lukes J."/>
            <person name="Keeling P.J."/>
        </authorList>
    </citation>
    <scope>NUCLEOTIDE SEQUENCE [LARGE SCALE GENOMIC DNA]</scope>
    <source>
        <strain evidence="2">1621</strain>
    </source>
</reference>
<organism evidence="2 3">
    <name type="scientific">Candidatus Sneabacter namystus</name>
    <dbReference type="NCBI Taxonomy" id="2601646"/>
    <lineage>
        <taxon>Bacteria</taxon>
        <taxon>Pseudomonadati</taxon>
        <taxon>Pseudomonadota</taxon>
        <taxon>Alphaproteobacteria</taxon>
        <taxon>Rickettsiales</taxon>
        <taxon>Rickettsiaceae</taxon>
        <taxon>Rickettsieae</taxon>
        <taxon>Candidatus Sneabacter</taxon>
    </lineage>
</organism>
<dbReference type="InterPro" id="IPR036259">
    <property type="entry name" value="MFS_trans_sf"/>
</dbReference>
<feature type="transmembrane region" description="Helical" evidence="1">
    <location>
        <begin position="191"/>
        <end position="216"/>
    </location>
</feature>
<accession>A0A5C0UII1</accession>
<dbReference type="KEGG" id="snay:FZC37_01450"/>
<proteinExistence type="predicted"/>
<feature type="transmembrane region" description="Helical" evidence="1">
    <location>
        <begin position="128"/>
        <end position="147"/>
    </location>
</feature>
<keyword evidence="1" id="KW-1133">Transmembrane helix</keyword>
<evidence type="ECO:0000313" key="3">
    <source>
        <dbReference type="Proteomes" id="UP000323844"/>
    </source>
</evidence>
<feature type="transmembrane region" description="Helical" evidence="1">
    <location>
        <begin position="59"/>
        <end position="85"/>
    </location>
</feature>
<feature type="transmembrane region" description="Helical" evidence="1">
    <location>
        <begin position="97"/>
        <end position="116"/>
    </location>
</feature>
<keyword evidence="1" id="KW-0812">Transmembrane</keyword>
<dbReference type="Proteomes" id="UP000323844">
    <property type="component" value="Chromosome"/>
</dbReference>
<gene>
    <name evidence="2" type="ORF">FZC37_01450</name>
</gene>
<feature type="transmembrane region" description="Helical" evidence="1">
    <location>
        <begin position="153"/>
        <end position="179"/>
    </location>
</feature>
<sequence length="246" mass="27983">MYTDNIHRDVLLKFWPLLLLPEGLGVLLAALIKKEPENQRQNTGSLFLVLQKIKKNFTLFIQICILHSFDHFTYYFAFVFINSFIPMLTGKITYSCMLKYNAAFMIFDLLLSIALIQYKKSITLVKKISAILPFCICICCIALVPLTMATHSIFIVLVIRMLIVFMGTICSCMFCNLAFQKSKKISEDTTFVGFSFSYLIGSTLGKNFTPAAFFLFETTQNPYSPIMLSCLICVISGICAFYLNKK</sequence>
<dbReference type="EMBL" id="CP043312">
    <property type="protein sequence ID" value="QEK39599.1"/>
    <property type="molecule type" value="Genomic_DNA"/>
</dbReference>
<keyword evidence="1" id="KW-0472">Membrane</keyword>